<evidence type="ECO:0000259" key="2">
    <source>
        <dbReference type="Pfam" id="PF14485"/>
    </source>
</evidence>
<dbReference type="OrthoDB" id="1522627at2"/>
<keyword evidence="1" id="KW-0732">Signal</keyword>
<comment type="caution">
    <text evidence="3">The sequence shown here is derived from an EMBL/GenBank/DDBJ whole genome shotgun (WGS) entry which is preliminary data.</text>
</comment>
<dbReference type="Proteomes" id="UP000094472">
    <property type="component" value="Unassembled WGS sequence"/>
</dbReference>
<evidence type="ECO:0000313" key="3">
    <source>
        <dbReference type="EMBL" id="ODR97707.1"/>
    </source>
</evidence>
<organism evidence="3 4">
    <name type="scientific">Methyloceanibacter superfactus</name>
    <dbReference type="NCBI Taxonomy" id="1774969"/>
    <lineage>
        <taxon>Bacteria</taxon>
        <taxon>Pseudomonadati</taxon>
        <taxon>Pseudomonadota</taxon>
        <taxon>Alphaproteobacteria</taxon>
        <taxon>Hyphomicrobiales</taxon>
        <taxon>Hyphomicrobiaceae</taxon>
        <taxon>Methyloceanibacter</taxon>
    </lineage>
</organism>
<accession>A0A1E3VVZ5</accession>
<dbReference type="RefSeq" id="WP_069441794.1">
    <property type="nucleotide sequence ID" value="NZ_LPWF01000025.1"/>
</dbReference>
<feature type="signal peptide" evidence="1">
    <location>
        <begin position="1"/>
        <end position="21"/>
    </location>
</feature>
<evidence type="ECO:0000256" key="1">
    <source>
        <dbReference type="SAM" id="SignalP"/>
    </source>
</evidence>
<proteinExistence type="predicted"/>
<dbReference type="EMBL" id="LPWF01000025">
    <property type="protein sequence ID" value="ODR97707.1"/>
    <property type="molecule type" value="Genomic_DNA"/>
</dbReference>
<dbReference type="AlphaFoldDB" id="A0A1E3VVZ5"/>
<dbReference type="Pfam" id="PF14485">
    <property type="entry name" value="DUF4431"/>
    <property type="match status" value="1"/>
</dbReference>
<evidence type="ECO:0000313" key="4">
    <source>
        <dbReference type="Proteomes" id="UP000094472"/>
    </source>
</evidence>
<feature type="domain" description="DUF4431" evidence="2">
    <location>
        <begin position="79"/>
        <end position="125"/>
    </location>
</feature>
<keyword evidence="4" id="KW-1185">Reference proteome</keyword>
<feature type="chain" id="PRO_5009138639" description="DUF4431 domain-containing protein" evidence="1">
    <location>
        <begin position="22"/>
        <end position="128"/>
    </location>
</feature>
<name>A0A1E3VVZ5_9HYPH</name>
<dbReference type="STRING" id="1774969.AUC69_11450"/>
<reference evidence="3 4" key="1">
    <citation type="journal article" date="2016" name="Environ. Microbiol.">
        <title>New Methyloceanibacter diversity from North Sea sediments includes methanotroph containing solely the soluble methane monooxygenase.</title>
        <authorList>
            <person name="Vekeman B."/>
            <person name="Kerckhof F.M."/>
            <person name="Cremers G."/>
            <person name="de Vos P."/>
            <person name="Vandamme P."/>
            <person name="Boon N."/>
            <person name="Op den Camp H.J."/>
            <person name="Heylen K."/>
        </authorList>
    </citation>
    <scope>NUCLEOTIDE SEQUENCE [LARGE SCALE GENOMIC DNA]</scope>
    <source>
        <strain evidence="3 4">R-67175</strain>
    </source>
</reference>
<sequence>MKHATWLLSLILMLAASSAQAASCLQANAPGEIAEGRLSLGQFEDAAGRPEQAFILTLPAPACLEGSEETDNIGDVATIHVYALDETLSAALRKFVGKEVQVRGTPFGAHTAHHHAPIMMDISEIDEI</sequence>
<dbReference type="InterPro" id="IPR027826">
    <property type="entry name" value="DUF4431"/>
</dbReference>
<gene>
    <name evidence="3" type="ORF">AUC69_11450</name>
</gene>
<protein>
    <recommendedName>
        <fullName evidence="2">DUF4431 domain-containing protein</fullName>
    </recommendedName>
</protein>